<feature type="domain" description="Zn(2)-C6 fungal-type" evidence="5">
    <location>
        <begin position="31"/>
        <end position="60"/>
    </location>
</feature>
<feature type="compositionally biased region" description="Polar residues" evidence="4">
    <location>
        <begin position="1"/>
        <end position="15"/>
    </location>
</feature>
<accession>A0AAW0FD92</accession>
<dbReference type="PROSITE" id="PS00463">
    <property type="entry name" value="ZN2_CY6_FUNGAL_1"/>
    <property type="match status" value="1"/>
</dbReference>
<dbReference type="CDD" id="cd00067">
    <property type="entry name" value="GAL4"/>
    <property type="match status" value="1"/>
</dbReference>
<dbReference type="SUPFAM" id="SSF57701">
    <property type="entry name" value="Zn2/Cys6 DNA-binding domain"/>
    <property type="match status" value="1"/>
</dbReference>
<evidence type="ECO:0000313" key="7">
    <source>
        <dbReference type="Proteomes" id="UP001385951"/>
    </source>
</evidence>
<dbReference type="InterPro" id="IPR007219">
    <property type="entry name" value="XnlR_reg_dom"/>
</dbReference>
<dbReference type="EMBL" id="JASBNA010000059">
    <property type="protein sequence ID" value="KAK7679485.1"/>
    <property type="molecule type" value="Genomic_DNA"/>
</dbReference>
<dbReference type="Pfam" id="PF00172">
    <property type="entry name" value="Zn_clus"/>
    <property type="match status" value="1"/>
</dbReference>
<evidence type="ECO:0000256" key="3">
    <source>
        <dbReference type="ARBA" id="ARBA00023242"/>
    </source>
</evidence>
<dbReference type="PROSITE" id="PS50048">
    <property type="entry name" value="ZN2_CY6_FUNGAL_2"/>
    <property type="match status" value="1"/>
</dbReference>
<evidence type="ECO:0000256" key="2">
    <source>
        <dbReference type="ARBA" id="ARBA00022723"/>
    </source>
</evidence>
<dbReference type="CDD" id="cd12148">
    <property type="entry name" value="fungal_TF_MHR"/>
    <property type="match status" value="1"/>
</dbReference>
<dbReference type="SMART" id="SM00066">
    <property type="entry name" value="GAL4"/>
    <property type="match status" value="1"/>
</dbReference>
<reference evidence="6 7" key="1">
    <citation type="submission" date="2022-09" db="EMBL/GenBank/DDBJ databases">
        <authorList>
            <person name="Palmer J.M."/>
        </authorList>
    </citation>
    <scope>NUCLEOTIDE SEQUENCE [LARGE SCALE GENOMIC DNA]</scope>
    <source>
        <strain evidence="6 7">DSM 7382</strain>
    </source>
</reference>
<feature type="region of interest" description="Disordered" evidence="4">
    <location>
        <begin position="651"/>
        <end position="716"/>
    </location>
</feature>
<dbReference type="InterPro" id="IPR036864">
    <property type="entry name" value="Zn2-C6_fun-type_DNA-bd_sf"/>
</dbReference>
<feature type="compositionally biased region" description="Low complexity" evidence="4">
    <location>
        <begin position="811"/>
        <end position="820"/>
    </location>
</feature>
<gene>
    <name evidence="6" type="ORF">QCA50_017539</name>
</gene>
<dbReference type="GO" id="GO:0000981">
    <property type="term" value="F:DNA-binding transcription factor activity, RNA polymerase II-specific"/>
    <property type="evidence" value="ECO:0007669"/>
    <property type="project" value="InterPro"/>
</dbReference>
<dbReference type="InterPro" id="IPR050613">
    <property type="entry name" value="Sec_Metabolite_Reg"/>
</dbReference>
<keyword evidence="3" id="KW-0539">Nucleus</keyword>
<dbReference type="GO" id="GO:0003677">
    <property type="term" value="F:DNA binding"/>
    <property type="evidence" value="ECO:0007669"/>
    <property type="project" value="InterPro"/>
</dbReference>
<comment type="caution">
    <text evidence="6">The sequence shown here is derived from an EMBL/GenBank/DDBJ whole genome shotgun (WGS) entry which is preliminary data.</text>
</comment>
<feature type="compositionally biased region" description="Polar residues" evidence="4">
    <location>
        <begin position="785"/>
        <end position="800"/>
    </location>
</feature>
<evidence type="ECO:0000313" key="6">
    <source>
        <dbReference type="EMBL" id="KAK7679485.1"/>
    </source>
</evidence>
<dbReference type="GO" id="GO:0005634">
    <property type="term" value="C:nucleus"/>
    <property type="evidence" value="ECO:0007669"/>
    <property type="project" value="UniProtKB-SubCell"/>
</dbReference>
<sequence>MSSPEVSFNGANPPNGNGEVKKRKRGATRLSCAECRRLKLRCDRAIPCGSCVKRGCAAICPDGSLTTGKGNRSNRFVLASTQDLHEKIQELANRVRELEDGLRTSHAMNSNDQHPLLSEDLLRIKAPIQREGLTATNGDSSLNDGQGPDVVDSFGSLSISDTGRTKYFGQATSSWYYLHNEKTIQEEDRDNQFLNLRNLLPPEVLSLAGFFPIAPHIPPSIDAEAERMERLRSLFWYLPPADEAAELRQIYFQHAAWMYNPISLSQFNEHAYYQFYNPNAAPPLDDPLLSHQLALMFMVLAIGSLMDIKRPAYNIDAEKYHQLARAALFQSPIFEEPTLHAVQALYLMAFYLFLSERHGTGVGSRWAFMGLTVKLGISMGLHRDAGRWKVDPTEIQRRREAFWELYSYDLLQSYTLGRPQSFSLAHVDCKKPYNDDPNNEDTFHWWKHRFTSECMNTVYDQAFGAKMPTYSTVLQLDRKLRAFPVPPLLQIAGFGSTDSRAPGAAYESVPLILQRHVVLAVRESNLLYMHRGFYARAISDHPRDPLGSPYGSSFIAAYRSAGSLVALVRNIHSQLKELTERMWFLWTHLFSCSIILGSIVTRCPGMSLAPSALVQLDSACDLFKKTAHLFHAEKVLEIMMNLRERAHIALQQHRNSPSRQNSLSSEPSTPHDDEDELAILGGKTRLVPKKEKSASPQIPDRSPTTQNPIVPLPLSQADDQSVHPYVLEYLRTFVPSQGAQVHSQAQAEAQMQAHVQAQQAAQAQAQMQMHALNTPVTPTYDHLSHSTNTSPISNHSNHFTSGAPYPSAYSQPGTSQQQQQIPQFPQYFPVFDYGSVGPEAFAGISTENDLVGRSYSPEANMQSAWQDFVAQIGGNM</sequence>
<keyword evidence="7" id="KW-1185">Reference proteome</keyword>
<feature type="region of interest" description="Disordered" evidence="4">
    <location>
        <begin position="776"/>
        <end position="820"/>
    </location>
</feature>
<comment type="subcellular location">
    <subcellularLocation>
        <location evidence="1">Nucleus</location>
    </subcellularLocation>
</comment>
<name>A0AAW0FD92_9APHY</name>
<evidence type="ECO:0000259" key="5">
    <source>
        <dbReference type="PROSITE" id="PS50048"/>
    </source>
</evidence>
<organism evidence="6 7">
    <name type="scientific">Cerrena zonata</name>
    <dbReference type="NCBI Taxonomy" id="2478898"/>
    <lineage>
        <taxon>Eukaryota</taxon>
        <taxon>Fungi</taxon>
        <taxon>Dikarya</taxon>
        <taxon>Basidiomycota</taxon>
        <taxon>Agaricomycotina</taxon>
        <taxon>Agaricomycetes</taxon>
        <taxon>Polyporales</taxon>
        <taxon>Cerrenaceae</taxon>
        <taxon>Cerrena</taxon>
    </lineage>
</organism>
<dbReference type="GO" id="GO:0006351">
    <property type="term" value="P:DNA-templated transcription"/>
    <property type="evidence" value="ECO:0007669"/>
    <property type="project" value="InterPro"/>
</dbReference>
<dbReference type="AlphaFoldDB" id="A0AAW0FD92"/>
<dbReference type="InterPro" id="IPR001138">
    <property type="entry name" value="Zn2Cys6_DnaBD"/>
</dbReference>
<dbReference type="PANTHER" id="PTHR31001:SF56">
    <property type="entry name" value="ZN(2)-C6 FUNGAL-TYPE DOMAIN-CONTAINING PROTEIN"/>
    <property type="match status" value="1"/>
</dbReference>
<evidence type="ECO:0000256" key="4">
    <source>
        <dbReference type="SAM" id="MobiDB-lite"/>
    </source>
</evidence>
<protein>
    <recommendedName>
        <fullName evidence="5">Zn(2)-C6 fungal-type domain-containing protein</fullName>
    </recommendedName>
</protein>
<evidence type="ECO:0000256" key="1">
    <source>
        <dbReference type="ARBA" id="ARBA00004123"/>
    </source>
</evidence>
<proteinExistence type="predicted"/>
<dbReference type="Pfam" id="PF04082">
    <property type="entry name" value="Fungal_trans"/>
    <property type="match status" value="1"/>
</dbReference>
<dbReference type="SMART" id="SM00906">
    <property type="entry name" value="Fungal_trans"/>
    <property type="match status" value="2"/>
</dbReference>
<feature type="compositionally biased region" description="Polar residues" evidence="4">
    <location>
        <begin position="652"/>
        <end position="668"/>
    </location>
</feature>
<feature type="region of interest" description="Disordered" evidence="4">
    <location>
        <begin position="1"/>
        <end position="23"/>
    </location>
</feature>
<keyword evidence="2" id="KW-0479">Metal-binding</keyword>
<dbReference type="PANTHER" id="PTHR31001">
    <property type="entry name" value="UNCHARACTERIZED TRANSCRIPTIONAL REGULATORY PROTEIN"/>
    <property type="match status" value="1"/>
</dbReference>
<dbReference type="Gene3D" id="4.10.240.10">
    <property type="entry name" value="Zn(2)-C6 fungal-type DNA-binding domain"/>
    <property type="match status" value="1"/>
</dbReference>
<dbReference type="Proteomes" id="UP001385951">
    <property type="component" value="Unassembled WGS sequence"/>
</dbReference>
<dbReference type="GO" id="GO:0008270">
    <property type="term" value="F:zinc ion binding"/>
    <property type="evidence" value="ECO:0007669"/>
    <property type="project" value="InterPro"/>
</dbReference>